<accession>A0A9P3AI49</accession>
<reference evidence="2" key="1">
    <citation type="submission" date="2020-09" db="EMBL/GenBank/DDBJ databases">
        <title>Pseudomonas syringae pv. eriobotryae genome sequence causing loquat canker disease.</title>
        <authorList>
            <person name="Fukuda S."/>
            <person name="Tashiro H."/>
            <person name="Nagano Y."/>
        </authorList>
    </citation>
    <scope>NUCLEOTIDE SEQUENCE</scope>
    <source>
        <strain evidence="2">AM001</strain>
    </source>
</reference>
<keyword evidence="1" id="KW-0812">Transmembrane</keyword>
<dbReference type="EMBL" id="BMZW01000041">
    <property type="protein sequence ID" value="GFZ62429.1"/>
    <property type="molecule type" value="Genomic_DNA"/>
</dbReference>
<protein>
    <submittedName>
        <fullName evidence="2">Uncharacterized protein</fullName>
    </submittedName>
</protein>
<organism evidence="2 3">
    <name type="scientific">Pseudomonas amygdali pv. eriobotryae</name>
    <dbReference type="NCBI Taxonomy" id="129137"/>
    <lineage>
        <taxon>Bacteria</taxon>
        <taxon>Pseudomonadati</taxon>
        <taxon>Pseudomonadota</taxon>
        <taxon>Gammaproteobacteria</taxon>
        <taxon>Pseudomonadales</taxon>
        <taxon>Pseudomonadaceae</taxon>
        <taxon>Pseudomonas</taxon>
        <taxon>Pseudomonas amygdali</taxon>
    </lineage>
</organism>
<evidence type="ECO:0000256" key="1">
    <source>
        <dbReference type="SAM" id="Phobius"/>
    </source>
</evidence>
<feature type="transmembrane region" description="Helical" evidence="1">
    <location>
        <begin position="29"/>
        <end position="52"/>
    </location>
</feature>
<proteinExistence type="predicted"/>
<dbReference type="AlphaFoldDB" id="A0A9P3AI49"/>
<evidence type="ECO:0000313" key="3">
    <source>
        <dbReference type="Proteomes" id="UP000630864"/>
    </source>
</evidence>
<sequence length="65" mass="7438">MLETDDIHGRAVEFKFQRLAFQHHIQTSYAMLVGSQTAVFIAVIMVMYFGCVGSNEWQQGERQGE</sequence>
<evidence type="ECO:0000313" key="2">
    <source>
        <dbReference type="EMBL" id="GFZ62429.1"/>
    </source>
</evidence>
<gene>
    <name evidence="2" type="ORF">PSE10A_49400</name>
</gene>
<dbReference type="Proteomes" id="UP000630864">
    <property type="component" value="Unassembled WGS sequence"/>
</dbReference>
<name>A0A9P3AI49_PSEA0</name>
<keyword evidence="1" id="KW-1133">Transmembrane helix</keyword>
<keyword evidence="1" id="KW-0472">Membrane</keyword>
<comment type="caution">
    <text evidence="2">The sequence shown here is derived from an EMBL/GenBank/DDBJ whole genome shotgun (WGS) entry which is preliminary data.</text>
</comment>